<keyword evidence="7" id="KW-0812">Transmembrane</keyword>
<evidence type="ECO:0000313" key="10">
    <source>
        <dbReference type="Proteomes" id="UP000283295"/>
    </source>
</evidence>
<evidence type="ECO:0000259" key="8">
    <source>
        <dbReference type="Pfam" id="PF04085"/>
    </source>
</evidence>
<dbReference type="Gene3D" id="2.40.10.340">
    <property type="entry name" value="Rod shape-determining protein MreC, domain 1"/>
    <property type="match status" value="1"/>
</dbReference>
<evidence type="ECO:0000256" key="1">
    <source>
        <dbReference type="ARBA" id="ARBA00009369"/>
    </source>
</evidence>
<gene>
    <name evidence="9" type="primary">mreC</name>
    <name evidence="9" type="ORF">DWX94_04525</name>
</gene>
<comment type="function">
    <text evidence="5">Involved in formation and maintenance of cell shape.</text>
</comment>
<evidence type="ECO:0000256" key="7">
    <source>
        <dbReference type="SAM" id="Phobius"/>
    </source>
</evidence>
<comment type="caution">
    <text evidence="9">The sequence shown here is derived from an EMBL/GenBank/DDBJ whole genome shotgun (WGS) entry which is preliminary data.</text>
</comment>
<keyword evidence="6" id="KW-0175">Coiled coil</keyword>
<evidence type="ECO:0000256" key="4">
    <source>
        <dbReference type="ARBA" id="ARBA00032089"/>
    </source>
</evidence>
<comment type="similarity">
    <text evidence="1 5">Belongs to the MreC family.</text>
</comment>
<dbReference type="PIRSF" id="PIRSF038471">
    <property type="entry name" value="MreC"/>
    <property type="match status" value="1"/>
</dbReference>
<dbReference type="InterPro" id="IPR055342">
    <property type="entry name" value="MreC_beta-barrel_core"/>
</dbReference>
<reference evidence="9 10" key="1">
    <citation type="submission" date="2018-08" db="EMBL/GenBank/DDBJ databases">
        <title>A genome reference for cultivated species of the human gut microbiota.</title>
        <authorList>
            <person name="Zou Y."/>
            <person name="Xue W."/>
            <person name="Luo G."/>
        </authorList>
    </citation>
    <scope>NUCLEOTIDE SEQUENCE [LARGE SCALE GENOMIC DNA]</scope>
    <source>
        <strain evidence="9 10">AF22-21</strain>
    </source>
</reference>
<dbReference type="PANTHER" id="PTHR34138">
    <property type="entry name" value="CELL SHAPE-DETERMINING PROTEIN MREC"/>
    <property type="match status" value="1"/>
</dbReference>
<accession>A0A3R5WLX0</accession>
<name>A0A3R5WLX0_9FIRM</name>
<organism evidence="9 10">
    <name type="scientific">Coprococcus eutactus</name>
    <dbReference type="NCBI Taxonomy" id="33043"/>
    <lineage>
        <taxon>Bacteria</taxon>
        <taxon>Bacillati</taxon>
        <taxon>Bacillota</taxon>
        <taxon>Clostridia</taxon>
        <taxon>Lachnospirales</taxon>
        <taxon>Lachnospiraceae</taxon>
        <taxon>Coprococcus</taxon>
    </lineage>
</organism>
<feature type="transmembrane region" description="Helical" evidence="7">
    <location>
        <begin position="20"/>
        <end position="44"/>
    </location>
</feature>
<evidence type="ECO:0000313" key="9">
    <source>
        <dbReference type="EMBL" id="RGS43341.1"/>
    </source>
</evidence>
<dbReference type="AlphaFoldDB" id="A0A3R5WLX0"/>
<proteinExistence type="inferred from homology"/>
<protein>
    <recommendedName>
        <fullName evidence="2 5">Cell shape-determining protein MreC</fullName>
    </recommendedName>
    <alternativeName>
        <fullName evidence="4 5">Cell shape protein MreC</fullName>
    </alternativeName>
</protein>
<sequence length="288" mass="32369">MKRRRNRNRKRIEISPRYVLLGLTVFCVILMVISLFAGGAFAPIREVSNMIVQPMQKGVNTIGRWVQSKTEAFENYDTLLKENEELKSQLEQTQKQVEQYQQNSYELERLQALYELDSQYADYNKTAARVISKDTSGWFDVFYIDKGTDDGIKTGCNVMFGNGLCGIVTDAGSDYAKIRSVIDDTSNVNGMILPSEAICNVEGSVNNYENGYLIAENIEKEADISVGDQVVTSYVSSKYLPGLNIGYISKIDEDSNNLTKTAYITPSCDFSKIQEVLVILETKKNVSE</sequence>
<evidence type="ECO:0000256" key="3">
    <source>
        <dbReference type="ARBA" id="ARBA00022960"/>
    </source>
</evidence>
<dbReference type="InterPro" id="IPR042177">
    <property type="entry name" value="Cell/Rod_1"/>
</dbReference>
<feature type="coiled-coil region" evidence="6">
    <location>
        <begin position="69"/>
        <end position="110"/>
    </location>
</feature>
<evidence type="ECO:0000256" key="2">
    <source>
        <dbReference type="ARBA" id="ARBA00013855"/>
    </source>
</evidence>
<dbReference type="NCBIfam" id="TIGR00219">
    <property type="entry name" value="mreC"/>
    <property type="match status" value="1"/>
</dbReference>
<keyword evidence="7" id="KW-0472">Membrane</keyword>
<feature type="domain" description="Rod shape-determining protein MreC beta-barrel core" evidence="8">
    <location>
        <begin position="130"/>
        <end position="279"/>
    </location>
</feature>
<dbReference type="InterPro" id="IPR007221">
    <property type="entry name" value="MreC"/>
</dbReference>
<keyword evidence="3 5" id="KW-0133">Cell shape</keyword>
<dbReference type="OrthoDB" id="9792313at2"/>
<keyword evidence="7" id="KW-1133">Transmembrane helix</keyword>
<evidence type="ECO:0000256" key="5">
    <source>
        <dbReference type="PIRNR" id="PIRNR038471"/>
    </source>
</evidence>
<dbReference type="RefSeq" id="WP_022058997.1">
    <property type="nucleotide sequence ID" value="NZ_CABIWG010000001.1"/>
</dbReference>
<dbReference type="Pfam" id="PF04085">
    <property type="entry name" value="MreC"/>
    <property type="match status" value="1"/>
</dbReference>
<dbReference type="GO" id="GO:0005886">
    <property type="term" value="C:plasma membrane"/>
    <property type="evidence" value="ECO:0007669"/>
    <property type="project" value="TreeGrafter"/>
</dbReference>
<dbReference type="EMBL" id="QRVK01000007">
    <property type="protein sequence ID" value="RGS43341.1"/>
    <property type="molecule type" value="Genomic_DNA"/>
</dbReference>
<evidence type="ECO:0000256" key="6">
    <source>
        <dbReference type="SAM" id="Coils"/>
    </source>
</evidence>
<dbReference type="InterPro" id="IPR042175">
    <property type="entry name" value="Cell/Rod_MreC_2"/>
</dbReference>
<dbReference type="Proteomes" id="UP000283295">
    <property type="component" value="Unassembled WGS sequence"/>
</dbReference>
<dbReference type="GeneID" id="92832146"/>
<dbReference type="PANTHER" id="PTHR34138:SF1">
    <property type="entry name" value="CELL SHAPE-DETERMINING PROTEIN MREC"/>
    <property type="match status" value="1"/>
</dbReference>
<dbReference type="GO" id="GO:0008360">
    <property type="term" value="P:regulation of cell shape"/>
    <property type="evidence" value="ECO:0007669"/>
    <property type="project" value="UniProtKB-KW"/>
</dbReference>
<dbReference type="Gene3D" id="2.40.10.350">
    <property type="entry name" value="Rod shape-determining protein MreC, domain 2"/>
    <property type="match status" value="1"/>
</dbReference>